<gene>
    <name evidence="2" type="primary">LOC130461386</name>
</gene>
<dbReference type="SUPFAM" id="SSF56219">
    <property type="entry name" value="DNase I-like"/>
    <property type="match status" value="1"/>
</dbReference>
<reference evidence="2" key="2">
    <citation type="submission" date="2025-08" db="UniProtKB">
        <authorList>
            <consortium name="RefSeq"/>
        </authorList>
    </citation>
    <scope>IDENTIFICATION</scope>
    <source>
        <tissue evidence="2">Leaf</tissue>
    </source>
</reference>
<name>A0ABM3QQ06_SPIOL</name>
<dbReference type="Gene3D" id="3.60.10.10">
    <property type="entry name" value="Endonuclease/exonuclease/phosphatase"/>
    <property type="match status" value="1"/>
</dbReference>
<dbReference type="PANTHER" id="PTHR33710">
    <property type="entry name" value="BNAC02G09200D PROTEIN"/>
    <property type="match status" value="1"/>
</dbReference>
<dbReference type="PANTHER" id="PTHR33710:SF81">
    <property type="entry name" value="ENDONUCLEASE_EXONUCLEASE_PHOSPHATASE DOMAIN-CONTAINING PROTEIN"/>
    <property type="match status" value="1"/>
</dbReference>
<dbReference type="Proteomes" id="UP000813463">
    <property type="component" value="Chromosome 5"/>
</dbReference>
<protein>
    <recommendedName>
        <fullName evidence="3">DUF4283 domain-containing protein</fullName>
    </recommendedName>
</protein>
<dbReference type="RefSeq" id="XP_056685451.1">
    <property type="nucleotide sequence ID" value="XM_056829473.1"/>
</dbReference>
<reference evidence="1" key="1">
    <citation type="journal article" date="2021" name="Nat. Commun.">
        <title>Genomic analyses provide insights into spinach domestication and the genetic basis of agronomic traits.</title>
        <authorList>
            <person name="Cai X."/>
            <person name="Sun X."/>
            <person name="Xu C."/>
            <person name="Sun H."/>
            <person name="Wang X."/>
            <person name="Ge C."/>
            <person name="Zhang Z."/>
            <person name="Wang Q."/>
            <person name="Fei Z."/>
            <person name="Jiao C."/>
            <person name="Wang Q."/>
        </authorList>
    </citation>
    <scope>NUCLEOTIDE SEQUENCE [LARGE SCALE GENOMIC DNA]</scope>
    <source>
        <strain evidence="1">cv. Varoflay</strain>
    </source>
</reference>
<evidence type="ECO:0000313" key="1">
    <source>
        <dbReference type="Proteomes" id="UP000813463"/>
    </source>
</evidence>
<sequence length="305" mass="33768">MFAKVLVEVNLGQTCPKLIQFVNEKGDLVDQPMEYDWLPTICSHCKGLGHESRVCSKLQKPPQKKVCRPKTVQQVKEPTLNPTGGVQPVVGEVQVPAVGHMVRSGRDKDGFIQATSFSRQHGQQLRTVITRNSFHALNLEDADGGDPVGDVAGWNFTTNISCSTSSRIVLAWDPNSFTLNILSMSSQLIHCFITPRSTGVGFFGTFIYGMNTKEDRVPLCNSLTQISDNCTQPWIIMGDFNALMDVEDRVGAPVRIREIQAMRACMAHCNLSTVKTVGRQFTWSNKQVGEDRVLSRIDRVLANAS</sequence>
<evidence type="ECO:0000313" key="2">
    <source>
        <dbReference type="RefSeq" id="XP_056685451.1"/>
    </source>
</evidence>
<evidence type="ECO:0008006" key="3">
    <source>
        <dbReference type="Google" id="ProtNLM"/>
    </source>
</evidence>
<accession>A0ABM3QQ06</accession>
<dbReference type="GeneID" id="130461386"/>
<proteinExistence type="predicted"/>
<keyword evidence="1" id="KW-1185">Reference proteome</keyword>
<organism evidence="1 2">
    <name type="scientific">Spinacia oleracea</name>
    <name type="common">Spinach</name>
    <dbReference type="NCBI Taxonomy" id="3562"/>
    <lineage>
        <taxon>Eukaryota</taxon>
        <taxon>Viridiplantae</taxon>
        <taxon>Streptophyta</taxon>
        <taxon>Embryophyta</taxon>
        <taxon>Tracheophyta</taxon>
        <taxon>Spermatophyta</taxon>
        <taxon>Magnoliopsida</taxon>
        <taxon>eudicotyledons</taxon>
        <taxon>Gunneridae</taxon>
        <taxon>Pentapetalae</taxon>
        <taxon>Caryophyllales</taxon>
        <taxon>Chenopodiaceae</taxon>
        <taxon>Chenopodioideae</taxon>
        <taxon>Anserineae</taxon>
        <taxon>Spinacia</taxon>
    </lineage>
</organism>
<dbReference type="InterPro" id="IPR036691">
    <property type="entry name" value="Endo/exonu/phosph_ase_sf"/>
</dbReference>